<feature type="transmembrane region" description="Helical" evidence="6">
    <location>
        <begin position="135"/>
        <end position="154"/>
    </location>
</feature>
<evidence type="ECO:0000256" key="2">
    <source>
        <dbReference type="ARBA" id="ARBA00022475"/>
    </source>
</evidence>
<dbReference type="RefSeq" id="WP_126152689.1">
    <property type="nucleotide sequence ID" value="NZ_UZWE01000014.1"/>
</dbReference>
<dbReference type="Pfam" id="PF02690">
    <property type="entry name" value="Na_Pi_cotrans"/>
    <property type="match status" value="2"/>
</dbReference>
<keyword evidence="3 6" id="KW-0812">Transmembrane</keyword>
<dbReference type="InterPro" id="IPR038078">
    <property type="entry name" value="PhoU-like_sf"/>
</dbReference>
<evidence type="ECO:0000313" key="8">
    <source>
        <dbReference type="EMBL" id="VDS06964.1"/>
    </source>
</evidence>
<evidence type="ECO:0000256" key="6">
    <source>
        <dbReference type="SAM" id="Phobius"/>
    </source>
</evidence>
<feature type="transmembrane region" description="Helical" evidence="6">
    <location>
        <begin position="243"/>
        <end position="263"/>
    </location>
</feature>
<comment type="subcellular location">
    <subcellularLocation>
        <location evidence="1">Cell membrane</location>
        <topology evidence="1">Multi-pass membrane protein</topology>
    </subcellularLocation>
</comment>
<keyword evidence="5 6" id="KW-0472">Membrane</keyword>
<feature type="transmembrane region" description="Helical" evidence="6">
    <location>
        <begin position="283"/>
        <end position="300"/>
    </location>
</feature>
<dbReference type="GO" id="GO:0005436">
    <property type="term" value="F:sodium:phosphate symporter activity"/>
    <property type="evidence" value="ECO:0007669"/>
    <property type="project" value="InterPro"/>
</dbReference>
<dbReference type="EMBL" id="UZWE01000014">
    <property type="protein sequence ID" value="VDS06964.1"/>
    <property type="molecule type" value="Genomic_DNA"/>
</dbReference>
<dbReference type="AlphaFoldDB" id="A0A3S5D3R7"/>
<evidence type="ECO:0000256" key="3">
    <source>
        <dbReference type="ARBA" id="ARBA00022692"/>
    </source>
</evidence>
<feature type="transmembrane region" description="Helical" evidence="6">
    <location>
        <begin position="45"/>
        <end position="63"/>
    </location>
</feature>
<proteinExistence type="predicted"/>
<keyword evidence="2" id="KW-1003">Cell membrane</keyword>
<protein>
    <submittedName>
        <fullName evidence="8">Na+/Pi-cotransporter</fullName>
    </submittedName>
</protein>
<reference evidence="8 9" key="1">
    <citation type="submission" date="2018-12" db="EMBL/GenBank/DDBJ databases">
        <authorList>
            <person name="Criscuolo A."/>
        </authorList>
    </citation>
    <scope>NUCLEOTIDE SEQUENCE [LARGE SCALE GENOMIC DNA]</scope>
    <source>
        <strain evidence="8">ACIP1116241</strain>
    </source>
</reference>
<dbReference type="OrthoDB" id="5778511at2"/>
<evidence type="ECO:0000256" key="1">
    <source>
        <dbReference type="ARBA" id="ARBA00004651"/>
    </source>
</evidence>
<gene>
    <name evidence="8" type="ORF">PARHAE_00135</name>
</gene>
<feature type="transmembrane region" description="Helical" evidence="6">
    <location>
        <begin position="69"/>
        <end position="90"/>
    </location>
</feature>
<keyword evidence="4 6" id="KW-1133">Transmembrane helix</keyword>
<sequence length="558" mass="59952">MHPILILIHLAAAVMLLLWAVRMVRTGVERAWGLSLRRTLRQARGGSAGIAMAGMILAVVLQSSTAVGVLAVGFAASGMLGVTAGIAAMLGADLGSALVVKLLSFDLSDLIPILLLAGTTMFLKVENRQIRQIGRIVLGIGFILLSLGMVAEATEPLRDSAVLPQVAAYLRGDPLTAFALAALLAWGLHSSVAALLLFASFASGGLLPAQAAAPMVLGANLGGALIAAWLTRGTALPERRIPMGNLIFRGTGAVAALILLQVVPQPLQYLGGDAGVQLVNFHVLFNAALLIVALPLAGTMDRLTARLWPKPDGAEAMPGYRSSLDPSSLSQPRLALASVQRELLRMAEAVEAMLRPVADVLEGGDARRIAQLRAMDDEVNQRHTDIKLFIARINRGDLTEDEAKRSLELAAMAIDFEAIGDLIAKNLLAQADEKLQRQLRFSAEGWEELSRMHARVLANMQLALHVMVSGDLSAARQLVAEKSVLRRLERESHDRHLARLRSGQAESMETSDLHLEVVRSLKEINSLLVKVAYPILTRNGDLLESRLTREETSKNLMI</sequence>
<name>A0A3S5D3R7_9RHOB</name>
<feature type="transmembrane region" description="Helical" evidence="6">
    <location>
        <begin position="211"/>
        <end position="231"/>
    </location>
</feature>
<dbReference type="GO" id="GO:0044341">
    <property type="term" value="P:sodium-dependent phosphate transport"/>
    <property type="evidence" value="ECO:0007669"/>
    <property type="project" value="InterPro"/>
</dbReference>
<feature type="transmembrane region" description="Helical" evidence="6">
    <location>
        <begin position="6"/>
        <end position="24"/>
    </location>
</feature>
<evidence type="ECO:0000259" key="7">
    <source>
        <dbReference type="Pfam" id="PF01895"/>
    </source>
</evidence>
<evidence type="ECO:0000313" key="9">
    <source>
        <dbReference type="Proteomes" id="UP000270743"/>
    </source>
</evidence>
<organism evidence="8 9">
    <name type="scientific">Paracoccus haematequi</name>
    <dbReference type="NCBI Taxonomy" id="2491866"/>
    <lineage>
        <taxon>Bacteria</taxon>
        <taxon>Pseudomonadati</taxon>
        <taxon>Pseudomonadota</taxon>
        <taxon>Alphaproteobacteria</taxon>
        <taxon>Rhodobacterales</taxon>
        <taxon>Paracoccaceae</taxon>
        <taxon>Paracoccus</taxon>
    </lineage>
</organism>
<dbReference type="PANTHER" id="PTHR10010">
    <property type="entry name" value="SOLUTE CARRIER FAMILY 34 SODIUM PHOSPHATE , MEMBER 2-RELATED"/>
    <property type="match status" value="1"/>
</dbReference>
<feature type="domain" description="PhoU" evidence="7">
    <location>
        <begin position="449"/>
        <end position="532"/>
    </location>
</feature>
<feature type="transmembrane region" description="Helical" evidence="6">
    <location>
        <begin position="175"/>
        <end position="199"/>
    </location>
</feature>
<accession>A0A3S5D3R7</accession>
<dbReference type="InterPro" id="IPR026022">
    <property type="entry name" value="PhoU_dom"/>
</dbReference>
<dbReference type="Gene3D" id="1.20.58.220">
    <property type="entry name" value="Phosphate transport system protein phou homolog 2, domain 2"/>
    <property type="match status" value="1"/>
</dbReference>
<dbReference type="PANTHER" id="PTHR10010:SF46">
    <property type="entry name" value="SODIUM-DEPENDENT PHOSPHATE TRANSPORT PROTEIN 2B"/>
    <property type="match status" value="1"/>
</dbReference>
<dbReference type="InterPro" id="IPR003841">
    <property type="entry name" value="Na/Pi_transpt"/>
</dbReference>
<keyword evidence="9" id="KW-1185">Reference proteome</keyword>
<evidence type="ECO:0000256" key="4">
    <source>
        <dbReference type="ARBA" id="ARBA00022989"/>
    </source>
</evidence>
<feature type="domain" description="PhoU" evidence="7">
    <location>
        <begin position="343"/>
        <end position="424"/>
    </location>
</feature>
<dbReference type="SUPFAM" id="SSF109755">
    <property type="entry name" value="PhoU-like"/>
    <property type="match status" value="1"/>
</dbReference>
<evidence type="ECO:0000256" key="5">
    <source>
        <dbReference type="ARBA" id="ARBA00023136"/>
    </source>
</evidence>
<feature type="transmembrane region" description="Helical" evidence="6">
    <location>
        <begin position="102"/>
        <end position="123"/>
    </location>
</feature>
<dbReference type="Pfam" id="PF01895">
    <property type="entry name" value="PhoU"/>
    <property type="match status" value="2"/>
</dbReference>
<dbReference type="Proteomes" id="UP000270743">
    <property type="component" value="Unassembled WGS sequence"/>
</dbReference>
<dbReference type="GO" id="GO:0005886">
    <property type="term" value="C:plasma membrane"/>
    <property type="evidence" value="ECO:0007669"/>
    <property type="project" value="UniProtKB-SubCell"/>
</dbReference>
<dbReference type="NCBIfam" id="NF037997">
    <property type="entry name" value="Na_Pi_symport"/>
    <property type="match status" value="1"/>
</dbReference>